<organism evidence="3 4">
    <name type="scientific">Thermothielavioides terrestris</name>
    <dbReference type="NCBI Taxonomy" id="2587410"/>
    <lineage>
        <taxon>Eukaryota</taxon>
        <taxon>Fungi</taxon>
        <taxon>Dikarya</taxon>
        <taxon>Ascomycota</taxon>
        <taxon>Pezizomycotina</taxon>
        <taxon>Sordariomycetes</taxon>
        <taxon>Sordariomycetidae</taxon>
        <taxon>Sordariales</taxon>
        <taxon>Chaetomiaceae</taxon>
        <taxon>Thermothielavioides</taxon>
    </lineage>
</organism>
<dbReference type="AlphaFoldDB" id="A0A3S4D4X4"/>
<sequence length="279" mass="30956">MDPPATIRPAPPPPPPRTDQPFEPYPSPSRLTLATRSHTQGAFHISARKLPILKAGPIDAMAARLRIPVPEMIFGDNLVCVAHPRTGWSVSFGAEAALDTVDKTGAGGMLRVAHATAWSSSRERSGATAGISEVVRPFDWSYSARYLGDELLKRRDPILFADEVVLYESELDDNGISVMSVKFRVMEQRMLLLCRLFMRLDGVLVRVRDTRVYVDFEKELVIREYTAREDTFDNVKQKLYLSGLMPDAITAALRDSNQVVNLLPVVESCVDSVCLAPKS</sequence>
<dbReference type="EMBL" id="OUUZ01000009">
    <property type="protein sequence ID" value="SPQ22714.1"/>
    <property type="molecule type" value="Genomic_DNA"/>
</dbReference>
<dbReference type="InterPro" id="IPR007303">
    <property type="entry name" value="TIP41-like"/>
</dbReference>
<accession>A0A3S4D4X4</accession>
<evidence type="ECO:0000256" key="2">
    <source>
        <dbReference type="SAM" id="MobiDB-lite"/>
    </source>
</evidence>
<dbReference type="GO" id="GO:0005829">
    <property type="term" value="C:cytosol"/>
    <property type="evidence" value="ECO:0007669"/>
    <property type="project" value="TreeGrafter"/>
</dbReference>
<feature type="region of interest" description="Disordered" evidence="2">
    <location>
        <begin position="1"/>
        <end position="27"/>
    </location>
</feature>
<reference evidence="3 4" key="1">
    <citation type="submission" date="2018-04" db="EMBL/GenBank/DDBJ databases">
        <authorList>
            <person name="Huttner S."/>
            <person name="Dainat J."/>
        </authorList>
    </citation>
    <scope>NUCLEOTIDE SEQUENCE [LARGE SCALE GENOMIC DNA]</scope>
</reference>
<dbReference type="GO" id="GO:0031929">
    <property type="term" value="P:TOR signaling"/>
    <property type="evidence" value="ECO:0007669"/>
    <property type="project" value="TreeGrafter"/>
</dbReference>
<evidence type="ECO:0000313" key="3">
    <source>
        <dbReference type="EMBL" id="SPQ22714.1"/>
    </source>
</evidence>
<protein>
    <submittedName>
        <fullName evidence="3">F6fd959e-afb3-4e2d-9c45-84ce3afc80b7</fullName>
    </submittedName>
</protein>
<comment type="similarity">
    <text evidence="1">Belongs to the TIP41 family.</text>
</comment>
<dbReference type="Pfam" id="PF04176">
    <property type="entry name" value="TIP41"/>
    <property type="match status" value="1"/>
</dbReference>
<feature type="compositionally biased region" description="Pro residues" evidence="2">
    <location>
        <begin position="9"/>
        <end position="27"/>
    </location>
</feature>
<dbReference type="PANTHER" id="PTHR21021">
    <property type="entry name" value="GAF/PUTATIVE CYTOSKELETAL PROTEIN"/>
    <property type="match status" value="1"/>
</dbReference>
<proteinExistence type="inferred from homology"/>
<gene>
    <name evidence="3" type="ORF">TT172_LOCUS5133</name>
</gene>
<dbReference type="Proteomes" id="UP000289323">
    <property type="component" value="Unassembled WGS sequence"/>
</dbReference>
<name>A0A3S4D4X4_9PEZI</name>
<dbReference type="InterPro" id="IPR051330">
    <property type="entry name" value="Phosphatase_reg/MetRdx"/>
</dbReference>
<evidence type="ECO:0000256" key="1">
    <source>
        <dbReference type="ARBA" id="ARBA00006658"/>
    </source>
</evidence>
<dbReference type="PANTHER" id="PTHR21021:SF16">
    <property type="entry name" value="TIP41-LIKE PROTEIN"/>
    <property type="match status" value="1"/>
</dbReference>
<evidence type="ECO:0000313" key="4">
    <source>
        <dbReference type="Proteomes" id="UP000289323"/>
    </source>
</evidence>